<evidence type="ECO:0000313" key="5">
    <source>
        <dbReference type="Proteomes" id="UP000067448"/>
    </source>
</evidence>
<reference evidence="5" key="1">
    <citation type="submission" date="2015-11" db="EMBL/GenBank/DDBJ databases">
        <authorList>
            <consortium name="Cross-ministerial Strategic Innovation Promotion Program (SIP) consortium"/>
            <person name="Tomihama T."/>
            <person name="Ikenaga M."/>
            <person name="Sakai M."/>
            <person name="Okubo T."/>
            <person name="Ikeda S."/>
        </authorList>
    </citation>
    <scope>NUCLEOTIDE SEQUENCE [LARGE SCALE GENOMIC DNA]</scope>
    <source>
        <strain evidence="5">S58</strain>
    </source>
</reference>
<evidence type="ECO:0000259" key="3">
    <source>
        <dbReference type="Pfam" id="PF08501"/>
    </source>
</evidence>
<dbReference type="SUPFAM" id="SSF51735">
    <property type="entry name" value="NAD(P)-binding Rossmann-fold domains"/>
    <property type="match status" value="1"/>
</dbReference>
<dbReference type="GO" id="GO:0050661">
    <property type="term" value="F:NADP binding"/>
    <property type="evidence" value="ECO:0007669"/>
    <property type="project" value="TreeGrafter"/>
</dbReference>
<dbReference type="OrthoDB" id="9776868at2"/>
<keyword evidence="4" id="KW-0560">Oxidoreductase</keyword>
<dbReference type="GO" id="GO:0009073">
    <property type="term" value="P:aromatic amino acid family biosynthetic process"/>
    <property type="evidence" value="ECO:0007669"/>
    <property type="project" value="UniProtKB-KW"/>
</dbReference>
<dbReference type="InterPro" id="IPR022893">
    <property type="entry name" value="Shikimate_DH_fam"/>
</dbReference>
<dbReference type="GO" id="GO:0009423">
    <property type="term" value="P:chorismate biosynthetic process"/>
    <property type="evidence" value="ECO:0007669"/>
    <property type="project" value="TreeGrafter"/>
</dbReference>
<evidence type="ECO:0000313" key="4">
    <source>
        <dbReference type="EMBL" id="GAQ62201.1"/>
    </source>
</evidence>
<dbReference type="Gene3D" id="3.40.50.720">
    <property type="entry name" value="NAD(P)-binding Rossmann-like Domain"/>
    <property type="match status" value="1"/>
</dbReference>
<reference evidence="5" key="3">
    <citation type="submission" date="2016-02" db="EMBL/GenBank/DDBJ databases">
        <title>Draft genome of pathogenic Streptomyces sp. in Japan.</title>
        <authorList>
            <person name="Tomihama T."/>
            <person name="Ikenaga M."/>
            <person name="Sakai M."/>
            <person name="Okubo T."/>
            <person name="Ikeda S."/>
        </authorList>
    </citation>
    <scope>NUCLEOTIDE SEQUENCE [LARGE SCALE GENOMIC DNA]</scope>
    <source>
        <strain evidence="5">S58</strain>
    </source>
</reference>
<dbReference type="RefSeq" id="WP_059080027.1">
    <property type="nucleotide sequence ID" value="NZ_BCMM01000010.1"/>
</dbReference>
<dbReference type="InterPro" id="IPR046346">
    <property type="entry name" value="Aminoacid_DH-like_N_sf"/>
</dbReference>
<dbReference type="InterPro" id="IPR036291">
    <property type="entry name" value="NAD(P)-bd_dom_sf"/>
</dbReference>
<dbReference type="EMBL" id="BCMM01000010">
    <property type="protein sequence ID" value="GAQ62201.1"/>
    <property type="molecule type" value="Genomic_DNA"/>
</dbReference>
<comment type="caution">
    <text evidence="4">The sequence shown here is derived from an EMBL/GenBank/DDBJ whole genome shotgun (WGS) entry which is preliminary data.</text>
</comment>
<name>A0A100JME4_STRSC</name>
<gene>
    <name evidence="4" type="primary">aroE_1</name>
    <name evidence="4" type="ORF">SsS58_02560</name>
</gene>
<dbReference type="Gene3D" id="3.40.50.10860">
    <property type="entry name" value="Leucine Dehydrogenase, chain A, domain 1"/>
    <property type="match status" value="1"/>
</dbReference>
<dbReference type="PANTHER" id="PTHR21089">
    <property type="entry name" value="SHIKIMATE DEHYDROGENASE"/>
    <property type="match status" value="1"/>
</dbReference>
<dbReference type="GO" id="GO:0005829">
    <property type="term" value="C:cytosol"/>
    <property type="evidence" value="ECO:0007669"/>
    <property type="project" value="TreeGrafter"/>
</dbReference>
<keyword evidence="2" id="KW-0057">Aromatic amino acid biosynthesis</keyword>
<dbReference type="Proteomes" id="UP000067448">
    <property type="component" value="Unassembled WGS sequence"/>
</dbReference>
<sequence>MYTDRTLMDRTPSGDGEGRRVAVLGSPAGHSLAPTLHRAAYAAMGLGWDCEAVECDESALPALFDALGDGWAGLCLTTPLKRAVLPLVDEVSDLALDVGGADTVVLRHGRSFGDHCGVHGIVAALRQAGLDAPGSAVVLGGGAATCAALAALREVGVREPVVVVRERGGAREAEAAAGRLGVSVDLRRFDELDRLLRGVGVVVSTLPAGAADVLAPRVARSGAAVLDAACSAWPTRLAKAAGFVGGIVIDGVSPLLYRAQRQIELLTGRTGVPVTAMRAAAQAELVRRAGLEAEPAVSGGQSM</sequence>
<dbReference type="SUPFAM" id="SSF53223">
    <property type="entry name" value="Aminoacid dehydrogenase-like, N-terminal domain"/>
    <property type="match status" value="1"/>
</dbReference>
<reference evidence="4 5" key="2">
    <citation type="journal article" date="2016" name="Genome Announc.">
        <title>Draft Genome Sequences of Streptomyces scabiei S58, Streptomyces turgidiscabies T45, and Streptomyces acidiscabies a10, the Pathogens of Potato Common Scab, Isolated in Japan.</title>
        <authorList>
            <person name="Tomihama T."/>
            <person name="Nishi Y."/>
            <person name="Sakai M."/>
            <person name="Ikenaga M."/>
            <person name="Okubo T."/>
            <person name="Ikeda S."/>
        </authorList>
    </citation>
    <scope>NUCLEOTIDE SEQUENCE [LARGE SCALE GENOMIC DNA]</scope>
    <source>
        <strain evidence="4 5">S58</strain>
    </source>
</reference>
<dbReference type="InterPro" id="IPR013708">
    <property type="entry name" value="Shikimate_DH-bd_N"/>
</dbReference>
<evidence type="ECO:0000256" key="1">
    <source>
        <dbReference type="ARBA" id="ARBA00004871"/>
    </source>
</evidence>
<dbReference type="PANTHER" id="PTHR21089:SF1">
    <property type="entry name" value="BIFUNCTIONAL 3-DEHYDROQUINATE DEHYDRATASE_SHIKIMATE DEHYDROGENASE, CHLOROPLASTIC"/>
    <property type="match status" value="1"/>
</dbReference>
<evidence type="ECO:0000256" key="2">
    <source>
        <dbReference type="ARBA" id="ARBA00023141"/>
    </source>
</evidence>
<dbReference type="EC" id="1.1.1.25" evidence="4"/>
<comment type="pathway">
    <text evidence="1">Metabolic intermediate biosynthesis; chorismate biosynthesis; chorismate from D-erythrose 4-phosphate and phosphoenolpyruvate: step 4/7.</text>
</comment>
<dbReference type="AlphaFoldDB" id="A0A100JME4"/>
<dbReference type="GO" id="GO:0019632">
    <property type="term" value="P:shikimate metabolic process"/>
    <property type="evidence" value="ECO:0007669"/>
    <property type="project" value="TreeGrafter"/>
</dbReference>
<dbReference type="GO" id="GO:0004764">
    <property type="term" value="F:shikimate 3-dehydrogenase (NADP+) activity"/>
    <property type="evidence" value="ECO:0007669"/>
    <property type="project" value="UniProtKB-EC"/>
</dbReference>
<accession>A0A100JME4</accession>
<keyword evidence="2" id="KW-0028">Amino-acid biosynthesis</keyword>
<proteinExistence type="predicted"/>
<protein>
    <submittedName>
        <fullName evidence="4">Shikimate dehydrogenase</fullName>
        <ecNumber evidence="4">1.1.1.25</ecNumber>
    </submittedName>
</protein>
<feature type="domain" description="Shikimate dehydrogenase substrate binding N-terminal" evidence="3">
    <location>
        <begin position="23"/>
        <end position="104"/>
    </location>
</feature>
<organism evidence="4 5">
    <name type="scientific">Streptomyces scabiei</name>
    <dbReference type="NCBI Taxonomy" id="1930"/>
    <lineage>
        <taxon>Bacteria</taxon>
        <taxon>Bacillati</taxon>
        <taxon>Actinomycetota</taxon>
        <taxon>Actinomycetes</taxon>
        <taxon>Kitasatosporales</taxon>
        <taxon>Streptomycetaceae</taxon>
        <taxon>Streptomyces</taxon>
    </lineage>
</organism>
<dbReference type="Pfam" id="PF08501">
    <property type="entry name" value="Shikimate_dh_N"/>
    <property type="match status" value="1"/>
</dbReference>